<gene>
    <name evidence="1" type="ORF">G3I44_14220</name>
</gene>
<evidence type="ECO:0000313" key="1">
    <source>
        <dbReference type="EMBL" id="QIB75341.1"/>
    </source>
</evidence>
<organism evidence="1 2">
    <name type="scientific">Halogeometricum borinquense</name>
    <dbReference type="NCBI Taxonomy" id="60847"/>
    <lineage>
        <taxon>Archaea</taxon>
        <taxon>Methanobacteriati</taxon>
        <taxon>Methanobacteriota</taxon>
        <taxon>Stenosarchaea group</taxon>
        <taxon>Halobacteria</taxon>
        <taxon>Halobacteriales</taxon>
        <taxon>Haloferacaceae</taxon>
        <taxon>Halogeometricum</taxon>
    </lineage>
</organism>
<dbReference type="AlphaFoldDB" id="A0A6C0ULU7"/>
<evidence type="ECO:0000313" key="2">
    <source>
        <dbReference type="Proteomes" id="UP000465846"/>
    </source>
</evidence>
<dbReference type="GeneID" id="44080579"/>
<dbReference type="Proteomes" id="UP000465846">
    <property type="component" value="Chromosome"/>
</dbReference>
<name>A0A6C0ULU7_9EURY</name>
<sequence>MDSKRPFGNSSIFEDMCEILDLELVEVLGEGEMVPARHKDTLEEHARKLPDVFRIVLRHGRRTGEYVETDDGFVPVEEMDEESEL</sequence>
<dbReference type="EMBL" id="CP048739">
    <property type="protein sequence ID" value="QIB75341.1"/>
    <property type="molecule type" value="Genomic_DNA"/>
</dbReference>
<accession>A0A6C0ULU7</accession>
<proteinExistence type="predicted"/>
<dbReference type="RefSeq" id="WP_163487121.1">
    <property type="nucleotide sequence ID" value="NZ_CP048739.1"/>
</dbReference>
<protein>
    <submittedName>
        <fullName evidence="1">Uncharacterized protein</fullName>
    </submittedName>
</protein>
<reference evidence="1 2" key="1">
    <citation type="submission" date="2020-02" db="EMBL/GenBank/DDBJ databases">
        <title>Whole genome sequence of Halogeometricum borinquense strain wsp4.</title>
        <authorList>
            <person name="Verma D.K."/>
            <person name="Gopal K."/>
            <person name="Prasad E.S."/>
        </authorList>
    </citation>
    <scope>NUCLEOTIDE SEQUENCE [LARGE SCALE GENOMIC DNA]</scope>
    <source>
        <strain evidence="2">wsp4</strain>
    </source>
</reference>